<reference evidence="2 3" key="1">
    <citation type="submission" date="2022-11" db="EMBL/GenBank/DDBJ databases">
        <title>Minimal conservation of predation-associated metabolite biosynthetic gene clusters underscores biosynthetic potential of Myxococcota including descriptions for ten novel species: Archangium lansinium sp. nov., Myxococcus landrumus sp. nov., Nannocystis bai.</title>
        <authorList>
            <person name="Ahearne A."/>
            <person name="Stevens C."/>
            <person name="Dowd S."/>
        </authorList>
    </citation>
    <scope>NUCLEOTIDE SEQUENCE [LARGE SCALE GENOMIC DNA]</scope>
    <source>
        <strain evidence="2 3">NCELM</strain>
    </source>
</reference>
<keyword evidence="3" id="KW-1185">Reference proteome</keyword>
<dbReference type="SUPFAM" id="SSF51735">
    <property type="entry name" value="NAD(P)-binding Rossmann-fold domains"/>
    <property type="match status" value="1"/>
</dbReference>
<gene>
    <name evidence="2" type="ORF">POL58_22900</name>
</gene>
<accession>A0ABT5BA71</accession>
<dbReference type="PANTHER" id="PTHR43157">
    <property type="entry name" value="PHOSPHATIDYLINOSITOL-GLYCAN BIOSYNTHESIS CLASS F PROTEIN-RELATED"/>
    <property type="match status" value="1"/>
</dbReference>
<dbReference type="EMBL" id="JAQNDN010000013">
    <property type="protein sequence ID" value="MDC0670623.1"/>
    <property type="molecule type" value="Genomic_DNA"/>
</dbReference>
<dbReference type="RefSeq" id="WP_272000444.1">
    <property type="nucleotide sequence ID" value="NZ_JAQNDN010000013.1"/>
</dbReference>
<comment type="caution">
    <text evidence="2">The sequence shown here is derived from an EMBL/GenBank/DDBJ whole genome shotgun (WGS) entry which is preliminary data.</text>
</comment>
<organism evidence="2 3">
    <name type="scientific">Nannocystis radixulma</name>
    <dbReference type="NCBI Taxonomy" id="2995305"/>
    <lineage>
        <taxon>Bacteria</taxon>
        <taxon>Pseudomonadati</taxon>
        <taxon>Myxococcota</taxon>
        <taxon>Polyangia</taxon>
        <taxon>Nannocystales</taxon>
        <taxon>Nannocystaceae</taxon>
        <taxon>Nannocystis</taxon>
    </lineage>
</organism>
<protein>
    <submittedName>
        <fullName evidence="2">SDR family NAD(P)-dependent oxidoreductase</fullName>
    </submittedName>
</protein>
<evidence type="ECO:0000313" key="3">
    <source>
        <dbReference type="Proteomes" id="UP001217838"/>
    </source>
</evidence>
<evidence type="ECO:0000313" key="2">
    <source>
        <dbReference type="EMBL" id="MDC0670623.1"/>
    </source>
</evidence>
<evidence type="ECO:0000256" key="1">
    <source>
        <dbReference type="ARBA" id="ARBA00023002"/>
    </source>
</evidence>
<dbReference type="Proteomes" id="UP001217838">
    <property type="component" value="Unassembled WGS sequence"/>
</dbReference>
<name>A0ABT5BA71_9BACT</name>
<dbReference type="Pfam" id="PF00106">
    <property type="entry name" value="adh_short"/>
    <property type="match status" value="1"/>
</dbReference>
<keyword evidence="1" id="KW-0560">Oxidoreductase</keyword>
<dbReference type="Gene3D" id="3.40.50.720">
    <property type="entry name" value="NAD(P)-binding Rossmann-like Domain"/>
    <property type="match status" value="1"/>
</dbReference>
<dbReference type="PANTHER" id="PTHR43157:SF31">
    <property type="entry name" value="PHOSPHATIDYLINOSITOL-GLYCAN BIOSYNTHESIS CLASS F PROTEIN"/>
    <property type="match status" value="1"/>
</dbReference>
<dbReference type="InterPro" id="IPR036291">
    <property type="entry name" value="NAD(P)-bd_dom_sf"/>
</dbReference>
<sequence length="279" mass="30059">MSDKKTALVTGTTSGIGRELVKGLLARGYLVIAHGRSAEKMEAEVAEWGSDVQTVIADLSSKADVLRMADEVRAKAPKLHLVFHNAATVLKERAERDGVEMTFATNVLAPFVLNQQLEPTLRAGAPSRVIFFFGGGKNVFDADDLQSRKVPYDGWGALCQSKNACALLAQETARRWAGSGMSVFCTLPGLVYTEGMKQVGGLFSTLGRPFFRTPEQGARTPLWVATEPGLEQKAGTCFGNLLGSGWKNETRLVSKAKDPADAAKLWAMLEQLALPTSKA</sequence>
<dbReference type="InterPro" id="IPR002347">
    <property type="entry name" value="SDR_fam"/>
</dbReference>
<proteinExistence type="predicted"/>